<dbReference type="AlphaFoldDB" id="A0A6G1F2B1"/>
<feature type="signal peptide" evidence="1">
    <location>
        <begin position="1"/>
        <end position="19"/>
    </location>
</feature>
<dbReference type="Gene3D" id="3.80.10.10">
    <property type="entry name" value="Ribonuclease Inhibitor"/>
    <property type="match status" value="1"/>
</dbReference>
<dbReference type="Proteomes" id="UP000479710">
    <property type="component" value="Unassembled WGS sequence"/>
</dbReference>
<dbReference type="EMBL" id="SPHZ02000001">
    <property type="protein sequence ID" value="KAF0931048.1"/>
    <property type="molecule type" value="Genomic_DNA"/>
</dbReference>
<sequence>MRSIWITKDSLCFHLTALCSHCSLLTDLTLSFCSYIDDSGLAYLTYCKKLRSLRLNSAPEISSSGLVSVAVGCRSLSAFHLVDCMGVRSVEWLEYLGRDGSLEELVVKGCKGISQYDLLKRGDERPLIRTIPGDTRACALQETN</sequence>
<dbReference type="InterPro" id="IPR006553">
    <property type="entry name" value="Leu-rich_rpt_Cys-con_subtyp"/>
</dbReference>
<organism evidence="2 3">
    <name type="scientific">Oryza meyeriana var. granulata</name>
    <dbReference type="NCBI Taxonomy" id="110450"/>
    <lineage>
        <taxon>Eukaryota</taxon>
        <taxon>Viridiplantae</taxon>
        <taxon>Streptophyta</taxon>
        <taxon>Embryophyta</taxon>
        <taxon>Tracheophyta</taxon>
        <taxon>Spermatophyta</taxon>
        <taxon>Magnoliopsida</taxon>
        <taxon>Liliopsida</taxon>
        <taxon>Poales</taxon>
        <taxon>Poaceae</taxon>
        <taxon>BOP clade</taxon>
        <taxon>Oryzoideae</taxon>
        <taxon>Oryzeae</taxon>
        <taxon>Oryzinae</taxon>
        <taxon>Oryza</taxon>
        <taxon>Oryza meyeriana</taxon>
    </lineage>
</organism>
<evidence type="ECO:0000313" key="3">
    <source>
        <dbReference type="Proteomes" id="UP000479710"/>
    </source>
</evidence>
<keyword evidence="3" id="KW-1185">Reference proteome</keyword>
<dbReference type="Pfam" id="PF13516">
    <property type="entry name" value="LRR_6"/>
    <property type="match status" value="1"/>
</dbReference>
<dbReference type="GO" id="GO:0019005">
    <property type="term" value="C:SCF ubiquitin ligase complex"/>
    <property type="evidence" value="ECO:0007669"/>
    <property type="project" value="TreeGrafter"/>
</dbReference>
<keyword evidence="1" id="KW-0732">Signal</keyword>
<accession>A0A6G1F2B1</accession>
<evidence type="ECO:0000256" key="1">
    <source>
        <dbReference type="SAM" id="SignalP"/>
    </source>
</evidence>
<dbReference type="PANTHER" id="PTHR13318">
    <property type="entry name" value="PARTNER OF PAIRED, ISOFORM B-RELATED"/>
    <property type="match status" value="1"/>
</dbReference>
<dbReference type="SMART" id="SM00367">
    <property type="entry name" value="LRR_CC"/>
    <property type="match status" value="2"/>
</dbReference>
<feature type="chain" id="PRO_5026294026" evidence="1">
    <location>
        <begin position="20"/>
        <end position="144"/>
    </location>
</feature>
<proteinExistence type="predicted"/>
<dbReference type="PANTHER" id="PTHR13318:SF182">
    <property type="entry name" value="F-BOX_LRR-REPEAT PROTEIN 14"/>
    <property type="match status" value="1"/>
</dbReference>
<name>A0A6G1F2B1_9ORYZ</name>
<dbReference type="InterPro" id="IPR001611">
    <property type="entry name" value="Leu-rich_rpt"/>
</dbReference>
<reference evidence="2 3" key="1">
    <citation type="submission" date="2019-11" db="EMBL/GenBank/DDBJ databases">
        <title>Whole genome sequence of Oryza granulata.</title>
        <authorList>
            <person name="Li W."/>
        </authorList>
    </citation>
    <scope>NUCLEOTIDE SEQUENCE [LARGE SCALE GENOMIC DNA]</scope>
    <source>
        <strain evidence="3">cv. Menghai</strain>
        <tissue evidence="2">Leaf</tissue>
    </source>
</reference>
<protein>
    <submittedName>
        <fullName evidence="2">Uncharacterized protein</fullName>
    </submittedName>
</protein>
<evidence type="ECO:0000313" key="2">
    <source>
        <dbReference type="EMBL" id="KAF0931048.1"/>
    </source>
</evidence>
<dbReference type="InterPro" id="IPR032675">
    <property type="entry name" value="LRR_dom_sf"/>
</dbReference>
<dbReference type="GO" id="GO:0031146">
    <property type="term" value="P:SCF-dependent proteasomal ubiquitin-dependent protein catabolic process"/>
    <property type="evidence" value="ECO:0007669"/>
    <property type="project" value="TreeGrafter"/>
</dbReference>
<gene>
    <name evidence="2" type="ORF">E2562_002420</name>
</gene>
<dbReference type="OrthoDB" id="550575at2759"/>
<comment type="caution">
    <text evidence="2">The sequence shown here is derived from an EMBL/GenBank/DDBJ whole genome shotgun (WGS) entry which is preliminary data.</text>
</comment>
<dbReference type="SUPFAM" id="SSF52047">
    <property type="entry name" value="RNI-like"/>
    <property type="match status" value="1"/>
</dbReference>